<organism evidence="2 3">
    <name type="scientific">Rhodococcus hoagii</name>
    <name type="common">Corynebacterium equii</name>
    <dbReference type="NCBI Taxonomy" id="43767"/>
    <lineage>
        <taxon>Bacteria</taxon>
        <taxon>Bacillati</taxon>
        <taxon>Actinomycetota</taxon>
        <taxon>Actinomycetes</taxon>
        <taxon>Mycobacteriales</taxon>
        <taxon>Nocardiaceae</taxon>
        <taxon>Prescottella</taxon>
    </lineage>
</organism>
<evidence type="ECO:0000313" key="3">
    <source>
        <dbReference type="Proteomes" id="UP000603463"/>
    </source>
</evidence>
<reference evidence="2" key="1">
    <citation type="journal article" date="2020" name="Environ. Microbiol.">
        <title>The novel and transferable erm(51) gene confers Macrolides, Lincosamides, and Streptogramins B (MLSB) resistance to clonal Rhodococcus equi in the environment.</title>
        <authorList>
            <person name="Huber L."/>
            <person name="Giguere S."/>
            <person name="Slovis N.M."/>
            <person name="Alvarez-Narvaez S."/>
            <person name="Hart K.A."/>
            <person name="Greiter M."/>
            <person name="Morris E.R.A."/>
            <person name="Cohen N.D."/>
        </authorList>
    </citation>
    <scope>NUCLEOTIDE SEQUENCE</scope>
    <source>
        <strain evidence="2">Lh_116_1</strain>
    </source>
</reference>
<dbReference type="InterPro" id="IPR036514">
    <property type="entry name" value="SGNH_hydro_sf"/>
</dbReference>
<accession>A0A9Q4ZIM7</accession>
<protein>
    <recommendedName>
        <fullName evidence="1">SGNH hydrolase-type esterase domain-containing protein</fullName>
    </recommendedName>
</protein>
<name>A0A9Q4ZIM7_RHOHA</name>
<dbReference type="Gene3D" id="3.40.50.1110">
    <property type="entry name" value="SGNH hydrolase"/>
    <property type="match status" value="1"/>
</dbReference>
<dbReference type="Pfam" id="PF13472">
    <property type="entry name" value="Lipase_GDSL_2"/>
    <property type="match status" value="1"/>
</dbReference>
<gene>
    <name evidence="2" type="ORF">GS882_03270</name>
</gene>
<dbReference type="SUPFAM" id="SSF52266">
    <property type="entry name" value="SGNH hydrolase"/>
    <property type="match status" value="1"/>
</dbReference>
<feature type="domain" description="SGNH hydrolase-type esterase" evidence="1">
    <location>
        <begin position="63"/>
        <end position="238"/>
    </location>
</feature>
<evidence type="ECO:0000313" key="2">
    <source>
        <dbReference type="EMBL" id="NKT77242.1"/>
    </source>
</evidence>
<evidence type="ECO:0000259" key="1">
    <source>
        <dbReference type="Pfam" id="PF13472"/>
    </source>
</evidence>
<sequence>MPYNKFHDDWKNSPDPSTPITAEAIEHIESGVQRAHGELDGRLAPSNLNAAYAPRDLASFVTLGDSRTMLNGSTDTASASGAVVKDNRGYVTQAMVMLRQRLRWIKNGGVGGDTTAQMLARTDALLELSPGWLIGMGCINSVNQGVAAAQIITELTGIFDKCATKNVRVVWGTDWISGGTDTAAKKRAAAEVNNWLRGEATRRPNFYLAEYAAVMGDTETGIVPASLGADQLHQDAPGAHKMAVELVRVLDPLIPRSDRLLAYNADPTNLLVNGMFTGSTSGLATGWTKGTAAGSAYAKVPRTDGVVGEWQQVTCTSEVTASLLRQVALSGTGLSQGDRVFAEIEFETDEAGWAATELTLQLQTIGGEAASSSNPKIVNDLAAGSTQPQPRIASGVLRTPVLAISAGSPTHLQISVRLKGSGVYRVSRARIALAG</sequence>
<dbReference type="Proteomes" id="UP000603463">
    <property type="component" value="Unassembled WGS sequence"/>
</dbReference>
<dbReference type="AlphaFoldDB" id="A0A9Q4ZIM7"/>
<dbReference type="InterPro" id="IPR013830">
    <property type="entry name" value="SGNH_hydro"/>
</dbReference>
<proteinExistence type="predicted"/>
<comment type="caution">
    <text evidence="2">The sequence shown here is derived from an EMBL/GenBank/DDBJ whole genome shotgun (WGS) entry which is preliminary data.</text>
</comment>
<dbReference type="EMBL" id="WVBC01000002">
    <property type="protein sequence ID" value="NKT77242.1"/>
    <property type="molecule type" value="Genomic_DNA"/>
</dbReference>